<name>C1DT99_SULAA</name>
<dbReference type="STRING" id="204536.SULAZ_0342"/>
<gene>
    <name evidence="1" type="ordered locus">SULAZ_0342</name>
</gene>
<proteinExistence type="predicted"/>
<protein>
    <submittedName>
        <fullName evidence="1">Uncharacterized protein</fullName>
    </submittedName>
</protein>
<organism evidence="1 2">
    <name type="scientific">Sulfurihydrogenibium azorense (strain DSM 15241 / OCM 825 / Az-Fu1)</name>
    <dbReference type="NCBI Taxonomy" id="204536"/>
    <lineage>
        <taxon>Bacteria</taxon>
        <taxon>Pseudomonadati</taxon>
        <taxon>Aquificota</taxon>
        <taxon>Aquificia</taxon>
        <taxon>Aquificales</taxon>
        <taxon>Hydrogenothermaceae</taxon>
        <taxon>Sulfurihydrogenibium</taxon>
    </lineage>
</organism>
<keyword evidence="2" id="KW-1185">Reference proteome</keyword>
<dbReference type="InterPro" id="IPR043519">
    <property type="entry name" value="NT_sf"/>
</dbReference>
<dbReference type="AlphaFoldDB" id="C1DT99"/>
<evidence type="ECO:0000313" key="2">
    <source>
        <dbReference type="Proteomes" id="UP000001369"/>
    </source>
</evidence>
<dbReference type="RefSeq" id="WP_012673529.1">
    <property type="nucleotide sequence ID" value="NC_012438.1"/>
</dbReference>
<reference evidence="1 2" key="1">
    <citation type="journal article" date="2009" name="J. Bacteriol.">
        <title>Complete and draft genome sequences of six members of the Aquificales.</title>
        <authorList>
            <person name="Reysenbach A.L."/>
            <person name="Hamamura N."/>
            <person name="Podar M."/>
            <person name="Griffiths E."/>
            <person name="Ferreira S."/>
            <person name="Hochstein R."/>
            <person name="Heidelberg J."/>
            <person name="Johnson J."/>
            <person name="Mead D."/>
            <person name="Pohorille A."/>
            <person name="Sarmiento M."/>
            <person name="Schweighofer K."/>
            <person name="Seshadri R."/>
            <person name="Voytek M.A."/>
        </authorList>
    </citation>
    <scope>NUCLEOTIDE SEQUENCE [LARGE SCALE GENOMIC DNA]</scope>
    <source>
        <strain evidence="2">Az-Fu1 / DSM 15241 / OCM 825</strain>
    </source>
</reference>
<dbReference type="EMBL" id="CP001229">
    <property type="protein sequence ID" value="ACN98204.1"/>
    <property type="molecule type" value="Genomic_DNA"/>
</dbReference>
<sequence>MKIRLKDKEIELIKKVATDIFGKCDIYIFGSRLKDKKEEI</sequence>
<evidence type="ECO:0000313" key="1">
    <source>
        <dbReference type="EMBL" id="ACN98204.1"/>
    </source>
</evidence>
<dbReference type="Gene3D" id="3.30.460.10">
    <property type="entry name" value="Beta Polymerase, domain 2"/>
    <property type="match status" value="1"/>
</dbReference>
<dbReference type="KEGG" id="saf:SULAZ_0342"/>
<dbReference type="HOGENOM" id="CLU_3297530_0_0_0"/>
<dbReference type="Proteomes" id="UP000001369">
    <property type="component" value="Chromosome"/>
</dbReference>
<accession>C1DT99</accession>